<sequence>MNATPSTRIALVTGAGSGIGRAVALGLLKDGWTVVLAGRRAEPLQSLAAEAERDGKQALAVPTDVTDPDSVQALFDTIERSFGRLDMLFNNAGVNAPAVPMDELPLEKWFNVINTNVTGVFLCARAAFGLMRRQSPQGGRIINNGSISAHTPRPFTAPYTASKHAVSGITKALALDGRAFNIVASQIDIGNALTELSERMTRGVLQANGSTAPEPMMDATHVADAVRHIAALPLAANVLNMTVMASAMPFVGRG</sequence>
<evidence type="ECO:0000259" key="4">
    <source>
        <dbReference type="SMART" id="SM00822"/>
    </source>
</evidence>
<keyword evidence="6" id="KW-1185">Reference proteome</keyword>
<dbReference type="EC" id="1.-.-.-" evidence="5"/>
<dbReference type="PROSITE" id="PS00061">
    <property type="entry name" value="ADH_SHORT"/>
    <property type="match status" value="1"/>
</dbReference>
<dbReference type="RefSeq" id="WP_340334553.1">
    <property type="nucleotide sequence ID" value="NZ_JBBKZS010000002.1"/>
</dbReference>
<proteinExistence type="inferred from homology"/>
<dbReference type="Proteomes" id="UP001367030">
    <property type="component" value="Unassembled WGS sequence"/>
</dbReference>
<name>A0ABU8X452_9BURK</name>
<dbReference type="InterPro" id="IPR036291">
    <property type="entry name" value="NAD(P)-bd_dom_sf"/>
</dbReference>
<accession>A0ABU8X452</accession>
<dbReference type="Gene3D" id="3.40.50.720">
    <property type="entry name" value="NAD(P)-binding Rossmann-like Domain"/>
    <property type="match status" value="1"/>
</dbReference>
<dbReference type="InterPro" id="IPR002347">
    <property type="entry name" value="SDR_fam"/>
</dbReference>
<dbReference type="PANTHER" id="PTHR43669:SF12">
    <property type="entry name" value="BLR5618 PROTEIN"/>
    <property type="match status" value="1"/>
</dbReference>
<evidence type="ECO:0000256" key="3">
    <source>
        <dbReference type="RuleBase" id="RU000363"/>
    </source>
</evidence>
<feature type="domain" description="Ketoreductase" evidence="4">
    <location>
        <begin position="8"/>
        <end position="190"/>
    </location>
</feature>
<dbReference type="GO" id="GO:0016491">
    <property type="term" value="F:oxidoreductase activity"/>
    <property type="evidence" value="ECO:0007669"/>
    <property type="project" value="UniProtKB-KW"/>
</dbReference>
<dbReference type="SUPFAM" id="SSF51735">
    <property type="entry name" value="NAD(P)-binding Rossmann-fold domains"/>
    <property type="match status" value="1"/>
</dbReference>
<dbReference type="PANTHER" id="PTHR43669">
    <property type="entry name" value="5-KETO-D-GLUCONATE 5-REDUCTASE"/>
    <property type="match status" value="1"/>
</dbReference>
<dbReference type="CDD" id="cd05233">
    <property type="entry name" value="SDR_c"/>
    <property type="match status" value="1"/>
</dbReference>
<keyword evidence="2 5" id="KW-0560">Oxidoreductase</keyword>
<dbReference type="SMART" id="SM00822">
    <property type="entry name" value="PKS_KR"/>
    <property type="match status" value="1"/>
</dbReference>
<dbReference type="PRINTS" id="PR00081">
    <property type="entry name" value="GDHRDH"/>
</dbReference>
<comment type="similarity">
    <text evidence="1 3">Belongs to the short-chain dehydrogenases/reductases (SDR) family.</text>
</comment>
<reference evidence="5 6" key="1">
    <citation type="submission" date="2024-03" db="EMBL/GenBank/DDBJ databases">
        <title>Novel species of the genus Variovorax.</title>
        <authorList>
            <person name="Liu Q."/>
            <person name="Xin Y.-H."/>
        </authorList>
    </citation>
    <scope>NUCLEOTIDE SEQUENCE [LARGE SCALE GENOMIC DNA]</scope>
    <source>
        <strain evidence="5 6">KACC 18901</strain>
    </source>
</reference>
<organism evidence="5 6">
    <name type="scientific">Variovorax robiniae</name>
    <dbReference type="NCBI Taxonomy" id="1836199"/>
    <lineage>
        <taxon>Bacteria</taxon>
        <taxon>Pseudomonadati</taxon>
        <taxon>Pseudomonadota</taxon>
        <taxon>Betaproteobacteria</taxon>
        <taxon>Burkholderiales</taxon>
        <taxon>Comamonadaceae</taxon>
        <taxon>Variovorax</taxon>
    </lineage>
</organism>
<evidence type="ECO:0000256" key="2">
    <source>
        <dbReference type="ARBA" id="ARBA00023002"/>
    </source>
</evidence>
<gene>
    <name evidence="5" type="ORF">WKW79_07945</name>
</gene>
<protein>
    <submittedName>
        <fullName evidence="5">SDR family oxidoreductase</fullName>
        <ecNumber evidence="5">1.-.-.-</ecNumber>
    </submittedName>
</protein>
<dbReference type="InterPro" id="IPR057326">
    <property type="entry name" value="KR_dom"/>
</dbReference>
<dbReference type="PRINTS" id="PR00080">
    <property type="entry name" value="SDRFAMILY"/>
</dbReference>
<dbReference type="InterPro" id="IPR020904">
    <property type="entry name" value="Sc_DH/Rdtase_CS"/>
</dbReference>
<evidence type="ECO:0000313" key="6">
    <source>
        <dbReference type="Proteomes" id="UP001367030"/>
    </source>
</evidence>
<evidence type="ECO:0000256" key="1">
    <source>
        <dbReference type="ARBA" id="ARBA00006484"/>
    </source>
</evidence>
<dbReference type="EMBL" id="JBBKZS010000002">
    <property type="protein sequence ID" value="MEJ8854496.1"/>
    <property type="molecule type" value="Genomic_DNA"/>
</dbReference>
<evidence type="ECO:0000313" key="5">
    <source>
        <dbReference type="EMBL" id="MEJ8854496.1"/>
    </source>
</evidence>
<comment type="caution">
    <text evidence="5">The sequence shown here is derived from an EMBL/GenBank/DDBJ whole genome shotgun (WGS) entry which is preliminary data.</text>
</comment>
<dbReference type="Pfam" id="PF00106">
    <property type="entry name" value="adh_short"/>
    <property type="match status" value="1"/>
</dbReference>